<evidence type="ECO:0000256" key="1">
    <source>
        <dbReference type="SAM" id="MobiDB-lite"/>
    </source>
</evidence>
<proteinExistence type="predicted"/>
<keyword evidence="2" id="KW-0472">Membrane</keyword>
<protein>
    <submittedName>
        <fullName evidence="3">Uncharacterized protein</fullName>
    </submittedName>
</protein>
<organism evidence="3 4">
    <name type="scientific">Ranatra chinensis</name>
    <dbReference type="NCBI Taxonomy" id="642074"/>
    <lineage>
        <taxon>Eukaryota</taxon>
        <taxon>Metazoa</taxon>
        <taxon>Ecdysozoa</taxon>
        <taxon>Arthropoda</taxon>
        <taxon>Hexapoda</taxon>
        <taxon>Insecta</taxon>
        <taxon>Pterygota</taxon>
        <taxon>Neoptera</taxon>
        <taxon>Paraneoptera</taxon>
        <taxon>Hemiptera</taxon>
        <taxon>Heteroptera</taxon>
        <taxon>Panheteroptera</taxon>
        <taxon>Nepomorpha</taxon>
        <taxon>Nepidae</taxon>
        <taxon>Ranatrinae</taxon>
        <taxon>Ranatra</taxon>
    </lineage>
</organism>
<comment type="caution">
    <text evidence="3">The sequence shown here is derived from an EMBL/GenBank/DDBJ whole genome shotgun (WGS) entry which is preliminary data.</text>
</comment>
<dbReference type="AlphaFoldDB" id="A0ABD0YQ82"/>
<keyword evidence="2" id="KW-0812">Transmembrane</keyword>
<feature type="transmembrane region" description="Helical" evidence="2">
    <location>
        <begin position="46"/>
        <end position="69"/>
    </location>
</feature>
<evidence type="ECO:0000313" key="3">
    <source>
        <dbReference type="EMBL" id="KAL1117410.1"/>
    </source>
</evidence>
<reference evidence="3 4" key="1">
    <citation type="submission" date="2024-07" db="EMBL/GenBank/DDBJ databases">
        <title>Chromosome-level genome assembly of the water stick insect Ranatra chinensis (Heteroptera: Nepidae).</title>
        <authorList>
            <person name="Liu X."/>
        </authorList>
    </citation>
    <scope>NUCLEOTIDE SEQUENCE [LARGE SCALE GENOMIC DNA]</scope>
    <source>
        <strain evidence="3">Cailab_2021Rc</strain>
        <tissue evidence="3">Muscle</tissue>
    </source>
</reference>
<gene>
    <name evidence="3" type="ORF">AAG570_004736</name>
</gene>
<sequence length="313" mass="34455">MAISRNRFGPTNSEQEWRAGPATQECIAGRSGAMERPQGGGLSPGLLVVGVTLVMTGIASVMLTVAVMTRRWETIVWLKPALTQITANFTDKKVDAFKSRVWIPCHSLAYVQAKVADTASGRDWIAMKNDGGRSVSEGERLSWAWFRFCLNFTGHRSICESRPPMRVKDVGSNEASNPTRSLPNGTLTFPFSSGPDPIDSAAPGIRHWGNPAQRLSVAVQNPSYDPRRTLVALDWLLDGDVARLSVRHPKKARQNLATVFLVPMHGGIWTLCVDLTRKIIIKKSQFKLAATGLSIPDDVQRRRFPGERLGEPV</sequence>
<accession>A0ABD0YQ82</accession>
<evidence type="ECO:0000256" key="2">
    <source>
        <dbReference type="SAM" id="Phobius"/>
    </source>
</evidence>
<name>A0ABD0YQ82_9HEMI</name>
<keyword evidence="2" id="KW-1133">Transmembrane helix</keyword>
<dbReference type="EMBL" id="JBFDAA010000016">
    <property type="protein sequence ID" value="KAL1117410.1"/>
    <property type="molecule type" value="Genomic_DNA"/>
</dbReference>
<keyword evidence="4" id="KW-1185">Reference proteome</keyword>
<dbReference type="Proteomes" id="UP001558652">
    <property type="component" value="Unassembled WGS sequence"/>
</dbReference>
<evidence type="ECO:0000313" key="4">
    <source>
        <dbReference type="Proteomes" id="UP001558652"/>
    </source>
</evidence>
<feature type="region of interest" description="Disordered" evidence="1">
    <location>
        <begin position="1"/>
        <end position="21"/>
    </location>
</feature>